<accession>A0ABU6ZCW7</accession>
<feature type="compositionally biased region" description="Basic and acidic residues" evidence="1">
    <location>
        <begin position="113"/>
        <end position="127"/>
    </location>
</feature>
<dbReference type="InterPro" id="IPR009060">
    <property type="entry name" value="UBA-like_sf"/>
</dbReference>
<feature type="compositionally biased region" description="Low complexity" evidence="1">
    <location>
        <begin position="179"/>
        <end position="201"/>
    </location>
</feature>
<reference evidence="3 4" key="1">
    <citation type="journal article" date="2023" name="Plants (Basel)">
        <title>Bridging the Gap: Combining Genomics and Transcriptomics Approaches to Understand Stylosanthes scabra, an Orphan Legume from the Brazilian Caatinga.</title>
        <authorList>
            <person name="Ferreira-Neto J.R.C."/>
            <person name="da Silva M.D."/>
            <person name="Binneck E."/>
            <person name="de Melo N.F."/>
            <person name="da Silva R.H."/>
            <person name="de Melo A.L.T.M."/>
            <person name="Pandolfi V."/>
            <person name="Bustamante F.O."/>
            <person name="Brasileiro-Vidal A.C."/>
            <person name="Benko-Iseppon A.M."/>
        </authorList>
    </citation>
    <scope>NUCLEOTIDE SEQUENCE [LARGE SCALE GENOMIC DNA]</scope>
    <source>
        <tissue evidence="3">Leaves</tissue>
    </source>
</reference>
<feature type="compositionally biased region" description="Polar residues" evidence="1">
    <location>
        <begin position="349"/>
        <end position="367"/>
    </location>
</feature>
<feature type="region of interest" description="Disordered" evidence="1">
    <location>
        <begin position="513"/>
        <end position="548"/>
    </location>
</feature>
<keyword evidence="4" id="KW-1185">Reference proteome</keyword>
<feature type="compositionally biased region" description="Low complexity" evidence="1">
    <location>
        <begin position="528"/>
        <end position="548"/>
    </location>
</feature>
<name>A0ABU6ZCW7_9FABA</name>
<feature type="region of interest" description="Disordered" evidence="1">
    <location>
        <begin position="398"/>
        <end position="440"/>
    </location>
</feature>
<feature type="compositionally biased region" description="Polar residues" evidence="1">
    <location>
        <begin position="401"/>
        <end position="416"/>
    </location>
</feature>
<feature type="compositionally biased region" description="Low complexity" evidence="1">
    <location>
        <begin position="336"/>
        <end position="348"/>
    </location>
</feature>
<gene>
    <name evidence="3" type="ORF">PIB30_039008</name>
</gene>
<dbReference type="PANTHER" id="PTHR46775">
    <property type="entry name" value="FLOCCULATION PROTEIN (DUF1296)"/>
    <property type="match status" value="1"/>
</dbReference>
<feature type="compositionally biased region" description="Polar residues" evidence="1">
    <location>
        <begin position="133"/>
        <end position="160"/>
    </location>
</feature>
<dbReference type="EMBL" id="JASCZI010272064">
    <property type="protein sequence ID" value="MED6219796.1"/>
    <property type="molecule type" value="Genomic_DNA"/>
</dbReference>
<dbReference type="Proteomes" id="UP001341840">
    <property type="component" value="Unassembled WGS sequence"/>
</dbReference>
<dbReference type="PANTHER" id="PTHR46775:SF2">
    <property type="entry name" value="GBF-INTERACTING PROTEIN 1-LIKE"/>
    <property type="match status" value="1"/>
</dbReference>
<dbReference type="InterPro" id="IPR044277">
    <property type="entry name" value="GIP1"/>
</dbReference>
<feature type="region of interest" description="Disordered" evidence="1">
    <location>
        <begin position="336"/>
        <end position="367"/>
    </location>
</feature>
<feature type="compositionally biased region" description="Polar residues" evidence="1">
    <location>
        <begin position="253"/>
        <end position="267"/>
    </location>
</feature>
<proteinExistence type="predicted"/>
<evidence type="ECO:0000259" key="2">
    <source>
        <dbReference type="Pfam" id="PF06972"/>
    </source>
</evidence>
<evidence type="ECO:0000313" key="3">
    <source>
        <dbReference type="EMBL" id="MED6219796.1"/>
    </source>
</evidence>
<dbReference type="SUPFAM" id="SSF46934">
    <property type="entry name" value="UBA-like"/>
    <property type="match status" value="1"/>
</dbReference>
<dbReference type="Pfam" id="PF06972">
    <property type="entry name" value="GIP1_N"/>
    <property type="match status" value="1"/>
</dbReference>
<feature type="compositionally biased region" description="Polar residues" evidence="1">
    <location>
        <begin position="513"/>
        <end position="525"/>
    </location>
</feature>
<comment type="caution">
    <text evidence="3">The sequence shown here is derived from an EMBL/GenBank/DDBJ whole genome shotgun (WGS) entry which is preliminary data.</text>
</comment>
<feature type="region of interest" description="Disordered" evidence="1">
    <location>
        <begin position="1"/>
        <end position="32"/>
    </location>
</feature>
<feature type="compositionally biased region" description="Basic and acidic residues" evidence="1">
    <location>
        <begin position="70"/>
        <end position="84"/>
    </location>
</feature>
<feature type="domain" description="GBF-interacting protein 1 N-terminal" evidence="2">
    <location>
        <begin position="12"/>
        <end position="72"/>
    </location>
</feature>
<organism evidence="3 4">
    <name type="scientific">Stylosanthes scabra</name>
    <dbReference type="NCBI Taxonomy" id="79078"/>
    <lineage>
        <taxon>Eukaryota</taxon>
        <taxon>Viridiplantae</taxon>
        <taxon>Streptophyta</taxon>
        <taxon>Embryophyta</taxon>
        <taxon>Tracheophyta</taxon>
        <taxon>Spermatophyta</taxon>
        <taxon>Magnoliopsida</taxon>
        <taxon>eudicotyledons</taxon>
        <taxon>Gunneridae</taxon>
        <taxon>Pentapetalae</taxon>
        <taxon>rosids</taxon>
        <taxon>fabids</taxon>
        <taxon>Fabales</taxon>
        <taxon>Fabaceae</taxon>
        <taxon>Papilionoideae</taxon>
        <taxon>50 kb inversion clade</taxon>
        <taxon>dalbergioids sensu lato</taxon>
        <taxon>Dalbergieae</taxon>
        <taxon>Pterocarpus clade</taxon>
        <taxon>Stylosanthes</taxon>
    </lineage>
</organism>
<sequence length="778" mass="81986">MSSGGGSSRVPIPNNVRKTIHDIREITGKQHTDDEIYAVLREFSMDPNETAQKLLYLDTFHEVRRRRDRKKEGFGSRTSEDSRPRQGGQGRGPRGASGGYASNFSDGGGGRNMRRENGVNHNAERSHVPPSQPVLQKTKANAASQVTRVPANTTHGATAANQTNGKSGNGSGGQSVAGNVSSVSKSSSTDNNTSNQDDVQPQVADVAAATSPIQIFDSVTSIEQARPLSSSDQILTSAAVSSVYTSSLDPVPASSTSHNPGVSSSISREVGSHWMSAGTNHVKGNKVVHNEASDLPSKNENSVSVNSGSKMNAPYMSTNVENNRFFEPSQASAASLNGNLGSSSSFSSQPTPANVSEVPTSDASVQSSAELRQHVTFPNHFPVPKALKSGLTFGSFDTVGPNETSSSGADGDNNPSPALESSLGSEKDTISRDQSALLSQHGDQVDFQHASSYMIEKTSAPEGNAATSTDLKVDHPKQDVLLTPEVHQIPNVQNAQNYYQSIILGNQQVQFEGTEPQSQETSRFNNFVPASSPAVTSPSPTPPLQSSIPVPPQSVSLFRPPYPANFFPYGHYYPPIYLSPIHQFLSHNGFPQQPSTGNMYLPTAAAAAAAAAAAGIKFPLPQFKAGANTGNSAHIGIPSGSYINPPVGYAPSPAVNAGSSAGNEVLSVSQLKENHIYTTAQQSEGSAVWIPAPGQDVSNLQVNSLYNFPPQGQHLTFPPPQPNPGAFAGIYPPGQTVVSHSTLLQQSQAVAGPVEAVGPPSGSYHQPQPTQINWNSNY</sequence>
<dbReference type="InterPro" id="IPR009719">
    <property type="entry name" value="GIP1_N"/>
</dbReference>
<feature type="region of interest" description="Disordered" evidence="1">
    <location>
        <begin position="66"/>
        <end position="201"/>
    </location>
</feature>
<feature type="compositionally biased region" description="Gly residues" evidence="1">
    <location>
        <begin position="87"/>
        <end position="98"/>
    </location>
</feature>
<protein>
    <recommendedName>
        <fullName evidence="2">GBF-interacting protein 1 N-terminal domain-containing protein</fullName>
    </recommendedName>
</protein>
<feature type="compositionally biased region" description="Basic and acidic residues" evidence="1">
    <location>
        <begin position="19"/>
        <end position="32"/>
    </location>
</feature>
<evidence type="ECO:0000313" key="4">
    <source>
        <dbReference type="Proteomes" id="UP001341840"/>
    </source>
</evidence>
<feature type="region of interest" description="Disordered" evidence="1">
    <location>
        <begin position="247"/>
        <end position="267"/>
    </location>
</feature>
<evidence type="ECO:0000256" key="1">
    <source>
        <dbReference type="SAM" id="MobiDB-lite"/>
    </source>
</evidence>